<keyword evidence="5 6" id="KW-0472">Membrane</keyword>
<evidence type="ECO:0000256" key="3">
    <source>
        <dbReference type="ARBA" id="ARBA00022692"/>
    </source>
</evidence>
<dbReference type="GO" id="GO:0005886">
    <property type="term" value="C:plasma membrane"/>
    <property type="evidence" value="ECO:0007669"/>
    <property type="project" value="TreeGrafter"/>
</dbReference>
<evidence type="ECO:0000256" key="2">
    <source>
        <dbReference type="ARBA" id="ARBA00022448"/>
    </source>
</evidence>
<dbReference type="GO" id="GO:0022857">
    <property type="term" value="F:transmembrane transporter activity"/>
    <property type="evidence" value="ECO:0007669"/>
    <property type="project" value="TreeGrafter"/>
</dbReference>
<organism evidence="8 9">
    <name type="scientific">Prosthecochloris marina</name>
    <dbReference type="NCBI Taxonomy" id="2017681"/>
    <lineage>
        <taxon>Bacteria</taxon>
        <taxon>Pseudomonadati</taxon>
        <taxon>Chlorobiota</taxon>
        <taxon>Chlorobiia</taxon>
        <taxon>Chlorobiales</taxon>
        <taxon>Chlorobiaceae</taxon>
        <taxon>Prosthecochloris</taxon>
    </lineage>
</organism>
<evidence type="ECO:0000256" key="1">
    <source>
        <dbReference type="ARBA" id="ARBA00004141"/>
    </source>
</evidence>
<feature type="transmembrane region" description="Helical" evidence="6">
    <location>
        <begin position="399"/>
        <end position="416"/>
    </location>
</feature>
<reference evidence="9" key="1">
    <citation type="submission" date="2017-10" db="EMBL/GenBank/DDBJ databases">
        <authorList>
            <person name="Gaisin V.A."/>
            <person name="Rysina M.S."/>
            <person name="Grouzdev D.S."/>
        </authorList>
    </citation>
    <scope>NUCLEOTIDE SEQUENCE [LARGE SCALE GENOMIC DNA]</scope>
    <source>
        <strain evidence="9">V1</strain>
    </source>
</reference>
<evidence type="ECO:0000313" key="8">
    <source>
        <dbReference type="EMBL" id="PWW81888.1"/>
    </source>
</evidence>
<evidence type="ECO:0000256" key="4">
    <source>
        <dbReference type="ARBA" id="ARBA00022989"/>
    </source>
</evidence>
<evidence type="ECO:0000256" key="6">
    <source>
        <dbReference type="SAM" id="Phobius"/>
    </source>
</evidence>
<feature type="transmembrane region" description="Helical" evidence="6">
    <location>
        <begin position="282"/>
        <end position="301"/>
    </location>
</feature>
<feature type="transmembrane region" description="Helical" evidence="6">
    <location>
        <begin position="134"/>
        <end position="156"/>
    </location>
</feature>
<dbReference type="OrthoDB" id="9766267at2"/>
<evidence type="ECO:0000259" key="7">
    <source>
        <dbReference type="Pfam" id="PF03600"/>
    </source>
</evidence>
<dbReference type="PANTHER" id="PTHR10283">
    <property type="entry name" value="SOLUTE CARRIER FAMILY 13 MEMBER"/>
    <property type="match status" value="1"/>
</dbReference>
<feature type="transmembrane region" description="Helical" evidence="6">
    <location>
        <begin position="90"/>
        <end position="114"/>
    </location>
</feature>
<dbReference type="EMBL" id="PDNZ01000005">
    <property type="protein sequence ID" value="PWW81888.1"/>
    <property type="molecule type" value="Genomic_DNA"/>
</dbReference>
<feature type="transmembrane region" description="Helical" evidence="6">
    <location>
        <begin position="47"/>
        <end position="69"/>
    </location>
</feature>
<feature type="transmembrane region" description="Helical" evidence="6">
    <location>
        <begin position="184"/>
        <end position="204"/>
    </location>
</feature>
<keyword evidence="2" id="KW-0813">Transport</keyword>
<name>A0A317T5H1_9CHLB</name>
<comment type="subcellular location">
    <subcellularLocation>
        <location evidence="1">Membrane</location>
        <topology evidence="1">Multi-pass membrane protein</topology>
    </subcellularLocation>
</comment>
<feature type="transmembrane region" description="Helical" evidence="6">
    <location>
        <begin position="7"/>
        <end position="27"/>
    </location>
</feature>
<gene>
    <name evidence="8" type="ORF">CR164_08720</name>
</gene>
<feature type="transmembrane region" description="Helical" evidence="6">
    <location>
        <begin position="422"/>
        <end position="447"/>
    </location>
</feature>
<feature type="transmembrane region" description="Helical" evidence="6">
    <location>
        <begin position="210"/>
        <end position="232"/>
    </location>
</feature>
<feature type="transmembrane region" description="Helical" evidence="6">
    <location>
        <begin position="459"/>
        <end position="484"/>
    </location>
</feature>
<evidence type="ECO:0000313" key="9">
    <source>
        <dbReference type="Proteomes" id="UP000246278"/>
    </source>
</evidence>
<sequence length="485" mass="53621">MSWLQNIIVLIIGFLLSQILIAARTHVRLITYFLDHSRTTTGGLLTATLFLSYSLSIFFSNTVVVLALLPVVRKLMAIFGNVKNHKTLAALFYCALIFGANTGGMASLTGSPLNVAAVSFANFQALPGAEHVTFFSWLMVGVPASFMLILAGRWLILAHTPSDLEPSVLPTPHRMGSLLPKKPLIFFFSNITFTFLLSAAQFLFKPDPLVAGMNIVDLSFLGYLGTILFFAFIFPRKARTPRNVLKNLTFLFLFLMAFPLIFVSKTLEQLEKRLGVPLGNAYTTLDNFLLRTLNFFWKPLFGENFKSLSIHNFNSVLSINRIMLEIPWFGILLMSITAVLLLLIISVGDNPATQDIDGWLFTVLKKFIAWATSFSNSPAILYALTAVSTIFVTEIFNNTTVLLVVTPAIVAMQPLFQSEQLLLLLLVTVAASGAFMSPVATPVNALAFGGLEKVSIKTLLRLGFFMNLIAAFLITTNFLILLYFL</sequence>
<keyword evidence="3 6" id="KW-0812">Transmembrane</keyword>
<dbReference type="Proteomes" id="UP000246278">
    <property type="component" value="Unassembled WGS sequence"/>
</dbReference>
<dbReference type="Pfam" id="PF03600">
    <property type="entry name" value="CitMHS"/>
    <property type="match status" value="1"/>
</dbReference>
<feature type="transmembrane region" description="Helical" evidence="6">
    <location>
        <begin position="322"/>
        <end position="347"/>
    </location>
</feature>
<comment type="caution">
    <text evidence="8">The sequence shown here is derived from an EMBL/GenBank/DDBJ whole genome shotgun (WGS) entry which is preliminary data.</text>
</comment>
<dbReference type="InterPro" id="IPR004680">
    <property type="entry name" value="Cit_transptr-like_dom"/>
</dbReference>
<dbReference type="PANTHER" id="PTHR10283:SF82">
    <property type="entry name" value="SOLUTE CARRIER FAMILY 13 MEMBER 2"/>
    <property type="match status" value="1"/>
</dbReference>
<keyword evidence="4 6" id="KW-1133">Transmembrane helix</keyword>
<feature type="transmembrane region" description="Helical" evidence="6">
    <location>
        <begin position="244"/>
        <end position="262"/>
    </location>
</feature>
<protein>
    <recommendedName>
        <fullName evidence="7">Citrate transporter-like domain-containing protein</fullName>
    </recommendedName>
</protein>
<proteinExistence type="predicted"/>
<dbReference type="RefSeq" id="WP_110023564.1">
    <property type="nucleotide sequence ID" value="NZ_PDNZ01000005.1"/>
</dbReference>
<keyword evidence="9" id="KW-1185">Reference proteome</keyword>
<feature type="domain" description="Citrate transporter-like" evidence="7">
    <location>
        <begin position="7"/>
        <end position="333"/>
    </location>
</feature>
<feature type="transmembrane region" description="Helical" evidence="6">
    <location>
        <begin position="367"/>
        <end position="392"/>
    </location>
</feature>
<accession>A0A317T5H1</accession>
<dbReference type="AlphaFoldDB" id="A0A317T5H1"/>
<evidence type="ECO:0000256" key="5">
    <source>
        <dbReference type="ARBA" id="ARBA00023136"/>
    </source>
</evidence>